<dbReference type="OrthoDB" id="3534000at2"/>
<dbReference type="EMBL" id="LLZU01000011">
    <property type="protein sequence ID" value="KRV49668.1"/>
    <property type="molecule type" value="Genomic_DNA"/>
</dbReference>
<dbReference type="Gene3D" id="3.30.1050.10">
    <property type="entry name" value="SCP2 sterol-binding domain"/>
    <property type="match status" value="1"/>
</dbReference>
<protein>
    <submittedName>
        <fullName evidence="1">Sterol-binding protein</fullName>
    </submittedName>
</protein>
<organism evidence="1 2">
    <name type="scientific">Wenjunlia vitaminophila</name>
    <name type="common">Streptomyces vitaminophilus</name>
    <dbReference type="NCBI Taxonomy" id="76728"/>
    <lineage>
        <taxon>Bacteria</taxon>
        <taxon>Bacillati</taxon>
        <taxon>Actinomycetota</taxon>
        <taxon>Actinomycetes</taxon>
        <taxon>Kitasatosporales</taxon>
        <taxon>Streptomycetaceae</taxon>
        <taxon>Wenjunlia</taxon>
    </lineage>
</organism>
<dbReference type="SUPFAM" id="SSF55718">
    <property type="entry name" value="SCP-like"/>
    <property type="match status" value="1"/>
</dbReference>
<dbReference type="AlphaFoldDB" id="A0A0T6LUG0"/>
<dbReference type="RefSeq" id="WP_018382962.1">
    <property type="nucleotide sequence ID" value="NZ_LLZU01000011.1"/>
</dbReference>
<dbReference type="Proteomes" id="UP000050867">
    <property type="component" value="Unassembled WGS sequence"/>
</dbReference>
<proteinExistence type="predicted"/>
<evidence type="ECO:0000313" key="2">
    <source>
        <dbReference type="Proteomes" id="UP000050867"/>
    </source>
</evidence>
<gene>
    <name evidence="1" type="ORF">AQ490_20370</name>
</gene>
<reference evidence="1 2" key="1">
    <citation type="submission" date="2015-10" db="EMBL/GenBank/DDBJ databases">
        <title>Draft genome sequence of pyrrolomycin-producing Streptomyces vitaminophilus.</title>
        <authorList>
            <person name="Graham D.E."/>
            <person name="Mahan K.M."/>
            <person name="Klingeman D.M."/>
            <person name="Hettich R.L."/>
            <person name="Parry R.J."/>
        </authorList>
    </citation>
    <scope>NUCLEOTIDE SEQUENCE [LARGE SCALE GENOMIC DNA]</scope>
    <source>
        <strain evidence="1 2">ATCC 31673</strain>
    </source>
</reference>
<evidence type="ECO:0000313" key="1">
    <source>
        <dbReference type="EMBL" id="KRV49668.1"/>
    </source>
</evidence>
<accession>A0A0T6LUG0</accession>
<dbReference type="eggNOG" id="COG3255">
    <property type="taxonomic scope" value="Bacteria"/>
</dbReference>
<keyword evidence="2" id="KW-1185">Reference proteome</keyword>
<dbReference type="InterPro" id="IPR036527">
    <property type="entry name" value="SCP2_sterol-bd_dom_sf"/>
</dbReference>
<comment type="caution">
    <text evidence="1">The sequence shown here is derived from an EMBL/GenBank/DDBJ whole genome shotgun (WGS) entry which is preliminary data.</text>
</comment>
<sequence>MATLDECRAALDQLAENLSRAQGDVHRAAALDRSLSCLITDLDVVFVGRLSQGRLQGVALAETPEQGAEIRLALSGDDLVALVAGDLPFAQAWASGRVQLQAGFRDLLRLRSLL</sequence>
<dbReference type="STRING" id="76728.AQ490_20370"/>
<name>A0A0T6LUG0_WENVI</name>